<reference evidence="1 2" key="2">
    <citation type="submission" date="2018-11" db="EMBL/GenBank/DDBJ databases">
        <authorList>
            <consortium name="Pathogen Informatics"/>
        </authorList>
    </citation>
    <scope>NUCLEOTIDE SEQUENCE [LARGE SCALE GENOMIC DNA]</scope>
</reference>
<evidence type="ECO:0000313" key="2">
    <source>
        <dbReference type="Proteomes" id="UP000271162"/>
    </source>
</evidence>
<sequence>MVELLSGFLPWSDFHHDAVNEVRAMKEHVQTTEGSTMMLQFCPRVEFRRLQKYLDGLKFHSQPDYTFIAEMLQLAMKNNNVKMDEPYDWEE</sequence>
<keyword evidence="2" id="KW-1185">Reference proteome</keyword>
<evidence type="ECO:0000313" key="1">
    <source>
        <dbReference type="EMBL" id="VDL82897.1"/>
    </source>
</evidence>
<name>A0A0N4YPJ6_NIPBR</name>
<dbReference type="STRING" id="27835.A0A0N4YPJ6"/>
<dbReference type="InterPro" id="IPR011009">
    <property type="entry name" value="Kinase-like_dom_sf"/>
</dbReference>
<reference evidence="3" key="1">
    <citation type="submission" date="2017-02" db="UniProtKB">
        <authorList>
            <consortium name="WormBaseParasite"/>
        </authorList>
    </citation>
    <scope>IDENTIFICATION</scope>
</reference>
<proteinExistence type="predicted"/>
<gene>
    <name evidence="1" type="ORF">NBR_LOCUS19168</name>
</gene>
<organism evidence="3">
    <name type="scientific">Nippostrongylus brasiliensis</name>
    <name type="common">Rat hookworm</name>
    <dbReference type="NCBI Taxonomy" id="27835"/>
    <lineage>
        <taxon>Eukaryota</taxon>
        <taxon>Metazoa</taxon>
        <taxon>Ecdysozoa</taxon>
        <taxon>Nematoda</taxon>
        <taxon>Chromadorea</taxon>
        <taxon>Rhabditida</taxon>
        <taxon>Rhabditina</taxon>
        <taxon>Rhabditomorpha</taxon>
        <taxon>Strongyloidea</taxon>
        <taxon>Heligmosomidae</taxon>
        <taxon>Nippostrongylus</taxon>
    </lineage>
</organism>
<accession>A0A0N4YPJ6</accession>
<dbReference type="WBParaSite" id="NBR_0001916701-mRNA-1">
    <property type="protein sequence ID" value="NBR_0001916701-mRNA-1"/>
    <property type="gene ID" value="NBR_0001916701"/>
</dbReference>
<dbReference type="Gene3D" id="1.10.510.10">
    <property type="entry name" value="Transferase(Phosphotransferase) domain 1"/>
    <property type="match status" value="1"/>
</dbReference>
<dbReference type="Proteomes" id="UP000271162">
    <property type="component" value="Unassembled WGS sequence"/>
</dbReference>
<dbReference type="AlphaFoldDB" id="A0A0N4YPJ6"/>
<dbReference type="EMBL" id="UYSL01023944">
    <property type="protein sequence ID" value="VDL82897.1"/>
    <property type="molecule type" value="Genomic_DNA"/>
</dbReference>
<protein>
    <submittedName>
        <fullName evidence="3">Protein kinase domain-containing protein</fullName>
    </submittedName>
</protein>
<dbReference type="SUPFAM" id="SSF56112">
    <property type="entry name" value="Protein kinase-like (PK-like)"/>
    <property type="match status" value="1"/>
</dbReference>
<evidence type="ECO:0000313" key="3">
    <source>
        <dbReference type="WBParaSite" id="NBR_0001916701-mRNA-1"/>
    </source>
</evidence>